<dbReference type="EC" id="2.7.7.65" evidence="3"/>
<keyword evidence="1" id="KW-0472">Membrane</keyword>
<feature type="domain" description="GGDEF" evidence="2">
    <location>
        <begin position="241"/>
        <end position="379"/>
    </location>
</feature>
<feature type="transmembrane region" description="Helical" evidence="1">
    <location>
        <begin position="124"/>
        <end position="148"/>
    </location>
</feature>
<evidence type="ECO:0000313" key="3">
    <source>
        <dbReference type="EMBL" id="MFD2460175.1"/>
    </source>
</evidence>
<keyword evidence="3" id="KW-0548">Nucleotidyltransferase</keyword>
<dbReference type="Proteomes" id="UP001597419">
    <property type="component" value="Unassembled WGS sequence"/>
</dbReference>
<protein>
    <submittedName>
        <fullName evidence="3">Diguanylate cyclase</fullName>
        <ecNumber evidence="3">2.7.7.65</ecNumber>
    </submittedName>
</protein>
<dbReference type="PANTHER" id="PTHR45138:SF9">
    <property type="entry name" value="DIGUANYLATE CYCLASE DGCM-RELATED"/>
    <property type="match status" value="1"/>
</dbReference>
<organism evidence="3 4">
    <name type="scientific">Amycolatopsis samaneae</name>
    <dbReference type="NCBI Taxonomy" id="664691"/>
    <lineage>
        <taxon>Bacteria</taxon>
        <taxon>Bacillati</taxon>
        <taxon>Actinomycetota</taxon>
        <taxon>Actinomycetes</taxon>
        <taxon>Pseudonocardiales</taxon>
        <taxon>Pseudonocardiaceae</taxon>
        <taxon>Amycolatopsis</taxon>
    </lineage>
</organism>
<keyword evidence="4" id="KW-1185">Reference proteome</keyword>
<proteinExistence type="predicted"/>
<reference evidence="4" key="1">
    <citation type="journal article" date="2019" name="Int. J. Syst. Evol. Microbiol.">
        <title>The Global Catalogue of Microorganisms (GCM) 10K type strain sequencing project: providing services to taxonomists for standard genome sequencing and annotation.</title>
        <authorList>
            <consortium name="The Broad Institute Genomics Platform"/>
            <consortium name="The Broad Institute Genome Sequencing Center for Infectious Disease"/>
            <person name="Wu L."/>
            <person name="Ma J."/>
        </authorList>
    </citation>
    <scope>NUCLEOTIDE SEQUENCE [LARGE SCALE GENOMIC DNA]</scope>
    <source>
        <strain evidence="4">CGMCC 4.7643</strain>
    </source>
</reference>
<dbReference type="InterPro" id="IPR029787">
    <property type="entry name" value="Nucleotide_cyclase"/>
</dbReference>
<dbReference type="Gene3D" id="3.30.70.270">
    <property type="match status" value="1"/>
</dbReference>
<evidence type="ECO:0000259" key="2">
    <source>
        <dbReference type="PROSITE" id="PS50887"/>
    </source>
</evidence>
<evidence type="ECO:0000256" key="1">
    <source>
        <dbReference type="SAM" id="Phobius"/>
    </source>
</evidence>
<gene>
    <name evidence="3" type="ORF">ACFSYJ_16300</name>
</gene>
<feature type="transmembrane region" description="Helical" evidence="1">
    <location>
        <begin position="168"/>
        <end position="193"/>
    </location>
</feature>
<dbReference type="Pfam" id="PF00990">
    <property type="entry name" value="GGDEF"/>
    <property type="match status" value="1"/>
</dbReference>
<dbReference type="PANTHER" id="PTHR45138">
    <property type="entry name" value="REGULATORY COMPONENTS OF SENSORY TRANSDUCTION SYSTEM"/>
    <property type="match status" value="1"/>
</dbReference>
<sequence length="381" mass="40739">MTWALIRSEYHVADFGYFAGLLALAVVQAELSRTVERLRVRIAGAPHINMTSVWTFGGVLVLPTGLAALLAVLVYGHLWLRVWRGMSQRPTYRVIYSAAAVVLSTLVSGACAGGRFETGLAGSALIIAAAVAYTVTNAGIIAVSVRLHTGARSARALFGGVDDNLLEFATLVLGGMTALGLVYEPFLVPLVLLPVQVLHRSVLVRQLEVAARIDGKTGVLNAHAWHELTQREFAEAAGAQDTFGVLMLDLDHFKRVNDTYGHLAGDAVLKAVATTISEQVRDYDSVGRFGGEEFVVLLPRAAEDDVLVVAERIRRAVQELVVDVPGAEGTRRVRGLSASIGVAMYPVAGRAVDRLLHVADSALYQAKHTGRNQVVSMAVAA</sequence>
<dbReference type="InterPro" id="IPR043128">
    <property type="entry name" value="Rev_trsase/Diguanyl_cyclase"/>
</dbReference>
<dbReference type="GO" id="GO:0052621">
    <property type="term" value="F:diguanylate cyclase activity"/>
    <property type="evidence" value="ECO:0007669"/>
    <property type="project" value="UniProtKB-EC"/>
</dbReference>
<dbReference type="NCBIfam" id="TIGR00254">
    <property type="entry name" value="GGDEF"/>
    <property type="match status" value="1"/>
</dbReference>
<dbReference type="SUPFAM" id="SSF55073">
    <property type="entry name" value="Nucleotide cyclase"/>
    <property type="match status" value="1"/>
</dbReference>
<dbReference type="CDD" id="cd01949">
    <property type="entry name" value="GGDEF"/>
    <property type="match status" value="1"/>
</dbReference>
<dbReference type="SMART" id="SM00267">
    <property type="entry name" value="GGDEF"/>
    <property type="match status" value="1"/>
</dbReference>
<feature type="transmembrane region" description="Helical" evidence="1">
    <location>
        <begin position="15"/>
        <end position="32"/>
    </location>
</feature>
<dbReference type="InterPro" id="IPR000160">
    <property type="entry name" value="GGDEF_dom"/>
</dbReference>
<dbReference type="InterPro" id="IPR050469">
    <property type="entry name" value="Diguanylate_Cyclase"/>
</dbReference>
<dbReference type="EMBL" id="JBHUKU010000008">
    <property type="protein sequence ID" value="MFD2460175.1"/>
    <property type="molecule type" value="Genomic_DNA"/>
</dbReference>
<keyword evidence="3" id="KW-0808">Transferase</keyword>
<keyword evidence="1" id="KW-1133">Transmembrane helix</keyword>
<keyword evidence="1" id="KW-0812">Transmembrane</keyword>
<name>A0ABW5GH82_9PSEU</name>
<evidence type="ECO:0000313" key="4">
    <source>
        <dbReference type="Proteomes" id="UP001597419"/>
    </source>
</evidence>
<feature type="transmembrane region" description="Helical" evidence="1">
    <location>
        <begin position="94"/>
        <end position="112"/>
    </location>
</feature>
<comment type="caution">
    <text evidence="3">The sequence shown here is derived from an EMBL/GenBank/DDBJ whole genome shotgun (WGS) entry which is preliminary data.</text>
</comment>
<accession>A0ABW5GH82</accession>
<feature type="transmembrane region" description="Helical" evidence="1">
    <location>
        <begin position="53"/>
        <end position="74"/>
    </location>
</feature>
<dbReference type="PROSITE" id="PS50887">
    <property type="entry name" value="GGDEF"/>
    <property type="match status" value="1"/>
</dbReference>